<name>A0ABN8NWZ8_9CNID</name>
<evidence type="ECO:0000313" key="2">
    <source>
        <dbReference type="Proteomes" id="UP001159405"/>
    </source>
</evidence>
<dbReference type="PANTHER" id="PTHR35170:SF2">
    <property type="entry name" value="PROTEIN DD3-3"/>
    <property type="match status" value="1"/>
</dbReference>
<comment type="caution">
    <text evidence="1">The sequence shown here is derived from an EMBL/GenBank/DDBJ whole genome shotgun (WGS) entry which is preliminary data.</text>
</comment>
<organism evidence="1 2">
    <name type="scientific">Porites lobata</name>
    <dbReference type="NCBI Taxonomy" id="104759"/>
    <lineage>
        <taxon>Eukaryota</taxon>
        <taxon>Metazoa</taxon>
        <taxon>Cnidaria</taxon>
        <taxon>Anthozoa</taxon>
        <taxon>Hexacorallia</taxon>
        <taxon>Scleractinia</taxon>
        <taxon>Fungiina</taxon>
        <taxon>Poritidae</taxon>
        <taxon>Porites</taxon>
    </lineage>
</organism>
<accession>A0ABN8NWZ8</accession>
<proteinExistence type="predicted"/>
<protein>
    <submittedName>
        <fullName evidence="1">Uncharacterized protein</fullName>
    </submittedName>
</protein>
<sequence>MKLARGVPYEPHKLSQGADQKKQFVLLQKLPDVIYAPSTVVNHNGINMEGKFSSYKSKVPRFPTDTTQRCVLRIRYNITSDDVPREFNANAQSYRNIGTEHKVKNNPKTKAVDGKTDLQLALNTAQVGRTFQDRSHVIILKPCSLLPAKYQHSNIYYIGGMGKRGNIVYPAMEYRFTPERISLTTKDIICFVWSGSNNNPNNRDGQRRARTDHTNVCWVQEGCSSLKPKACSSLPLDVVDHVDREFDAKKSNLHLNTGCYTGDKLQAQLDNAPASCNPPCFRITKPGEYCYMSTRNNNFSNRRHRDRLQSPMPHYLRNKTLIYYCPLNAHGFEYLFVVNEMKSIFVWSCLMAALTELCLSDIYLHVPHGSNNRLNGNQDNVRNDARLFDSQNNGKAGYNVGDKLDSNPGDNISEIRQLPMEFYMGGCHEKAKTEVEIMWTNQHGTGPKTDDRVESQVILQYMCQP</sequence>
<keyword evidence="2" id="KW-1185">Reference proteome</keyword>
<reference evidence="1 2" key="1">
    <citation type="submission" date="2022-05" db="EMBL/GenBank/DDBJ databases">
        <authorList>
            <consortium name="Genoscope - CEA"/>
            <person name="William W."/>
        </authorList>
    </citation>
    <scope>NUCLEOTIDE SEQUENCE [LARGE SCALE GENOMIC DNA]</scope>
</reference>
<dbReference type="Proteomes" id="UP001159405">
    <property type="component" value="Unassembled WGS sequence"/>
</dbReference>
<evidence type="ECO:0000313" key="1">
    <source>
        <dbReference type="EMBL" id="CAH3124129.1"/>
    </source>
</evidence>
<dbReference type="InterPro" id="IPR053320">
    <property type="entry name" value="Protein_DD3-3_O-glyco"/>
</dbReference>
<dbReference type="EMBL" id="CALNXK010000039">
    <property type="protein sequence ID" value="CAH3124129.1"/>
    <property type="molecule type" value="Genomic_DNA"/>
</dbReference>
<gene>
    <name evidence="1" type="ORF">PLOB_00030427</name>
</gene>
<dbReference type="PANTHER" id="PTHR35170">
    <property type="entry name" value="PROTEIN DD3-3"/>
    <property type="match status" value="1"/>
</dbReference>